<protein>
    <recommendedName>
        <fullName evidence="15">Microsomal glutathione S-transferase 1</fullName>
        <ecNumber evidence="5">2.5.1.18</ecNumber>
    </recommendedName>
</protein>
<keyword evidence="9" id="KW-0256">Endoplasmic reticulum</keyword>
<dbReference type="InterPro" id="IPR023352">
    <property type="entry name" value="MAPEG-like_dom_sf"/>
</dbReference>
<keyword evidence="6" id="KW-0808">Transferase</keyword>
<dbReference type="InterPro" id="IPR001129">
    <property type="entry name" value="Membr-assoc_MAPEG"/>
</dbReference>
<dbReference type="PANTHER" id="PTHR10689:SF6">
    <property type="entry name" value="MICROSOMAL GLUTATHIONE S-TRANSFERASE 1"/>
    <property type="match status" value="1"/>
</dbReference>
<evidence type="ECO:0000256" key="13">
    <source>
        <dbReference type="ARBA" id="ARBA00023136"/>
    </source>
</evidence>
<evidence type="ECO:0000256" key="6">
    <source>
        <dbReference type="ARBA" id="ARBA00022679"/>
    </source>
</evidence>
<dbReference type="EC" id="2.5.1.18" evidence="5"/>
<dbReference type="AlphaFoldDB" id="A0A485KW83"/>
<organism evidence="19 20">
    <name type="scientific">Aphanomyces stellatus</name>
    <dbReference type="NCBI Taxonomy" id="120398"/>
    <lineage>
        <taxon>Eukaryota</taxon>
        <taxon>Sar</taxon>
        <taxon>Stramenopiles</taxon>
        <taxon>Oomycota</taxon>
        <taxon>Saprolegniomycetes</taxon>
        <taxon>Saprolegniales</taxon>
        <taxon>Verrucalvaceae</taxon>
        <taxon>Aphanomyces</taxon>
    </lineage>
</organism>
<dbReference type="Gene3D" id="1.20.120.550">
    <property type="entry name" value="Membrane associated eicosanoid/glutathione metabolism-like domain"/>
    <property type="match status" value="1"/>
</dbReference>
<evidence type="ECO:0000256" key="16">
    <source>
        <dbReference type="ARBA" id="ARBA00049385"/>
    </source>
</evidence>
<name>A0A485KW83_9STRA</name>
<evidence type="ECO:0000256" key="7">
    <source>
        <dbReference type="ARBA" id="ARBA00022692"/>
    </source>
</evidence>
<keyword evidence="8" id="KW-1000">Mitochondrion outer membrane</keyword>
<dbReference type="EMBL" id="VJMH01005359">
    <property type="protein sequence ID" value="KAF0696893.1"/>
    <property type="molecule type" value="Genomic_DNA"/>
</dbReference>
<proteinExistence type="inferred from homology"/>
<reference evidence="18" key="2">
    <citation type="submission" date="2019-06" db="EMBL/GenBank/DDBJ databases">
        <title>Genomics analysis of Aphanomyces spp. identifies a new class of oomycete effector associated with host adaptation.</title>
        <authorList>
            <person name="Gaulin E."/>
        </authorList>
    </citation>
    <scope>NUCLEOTIDE SEQUENCE</scope>
    <source>
        <strain evidence="18">CBS 578.67</strain>
    </source>
</reference>
<dbReference type="EMBL" id="CAADRA010005380">
    <property type="protein sequence ID" value="VFT89243.1"/>
    <property type="molecule type" value="Genomic_DNA"/>
</dbReference>
<evidence type="ECO:0000256" key="2">
    <source>
        <dbReference type="ARBA" id="ARBA00004294"/>
    </source>
</evidence>
<feature type="transmembrane region" description="Helical" evidence="17">
    <location>
        <begin position="6"/>
        <end position="24"/>
    </location>
</feature>
<evidence type="ECO:0000256" key="9">
    <source>
        <dbReference type="ARBA" id="ARBA00022824"/>
    </source>
</evidence>
<evidence type="ECO:0000313" key="18">
    <source>
        <dbReference type="EMBL" id="KAF0696893.1"/>
    </source>
</evidence>
<comment type="catalytic activity">
    <reaction evidence="16">
        <text>RX + glutathione = an S-substituted glutathione + a halide anion + H(+)</text>
        <dbReference type="Rhea" id="RHEA:16437"/>
        <dbReference type="ChEBI" id="CHEBI:15378"/>
        <dbReference type="ChEBI" id="CHEBI:16042"/>
        <dbReference type="ChEBI" id="CHEBI:17792"/>
        <dbReference type="ChEBI" id="CHEBI:57925"/>
        <dbReference type="ChEBI" id="CHEBI:90779"/>
        <dbReference type="EC" id="2.5.1.18"/>
    </reaction>
    <physiologicalReaction direction="left-to-right" evidence="16">
        <dbReference type="Rhea" id="RHEA:16438"/>
    </physiologicalReaction>
</comment>
<dbReference type="Proteomes" id="UP000332933">
    <property type="component" value="Unassembled WGS sequence"/>
</dbReference>
<comment type="similarity">
    <text evidence="4">Belongs to the MAPEG family.</text>
</comment>
<evidence type="ECO:0000256" key="1">
    <source>
        <dbReference type="ARBA" id="ARBA00003701"/>
    </source>
</evidence>
<evidence type="ECO:0000256" key="15">
    <source>
        <dbReference type="ARBA" id="ARBA00039397"/>
    </source>
</evidence>
<evidence type="ECO:0000256" key="14">
    <source>
        <dbReference type="ARBA" id="ARBA00038540"/>
    </source>
</evidence>
<evidence type="ECO:0000256" key="4">
    <source>
        <dbReference type="ARBA" id="ARBA00010459"/>
    </source>
</evidence>
<dbReference type="InterPro" id="IPR040162">
    <property type="entry name" value="MGST1-like"/>
</dbReference>
<keyword evidence="12" id="KW-0496">Mitochondrion</keyword>
<evidence type="ECO:0000256" key="11">
    <source>
        <dbReference type="ARBA" id="ARBA00022990"/>
    </source>
</evidence>
<dbReference type="GO" id="GO:0005741">
    <property type="term" value="C:mitochondrial outer membrane"/>
    <property type="evidence" value="ECO:0007669"/>
    <property type="project" value="UniProtKB-SubCell"/>
</dbReference>
<dbReference type="Pfam" id="PF01124">
    <property type="entry name" value="MAPEG"/>
    <property type="match status" value="1"/>
</dbReference>
<keyword evidence="11" id="KW-0007">Acetylation</keyword>
<reference evidence="19 20" key="1">
    <citation type="submission" date="2019-03" db="EMBL/GenBank/DDBJ databases">
        <authorList>
            <person name="Gaulin E."/>
            <person name="Dumas B."/>
        </authorList>
    </citation>
    <scope>NUCLEOTIDE SEQUENCE [LARGE SCALE GENOMIC DNA]</scope>
    <source>
        <strain evidence="19">CBS 568.67</strain>
    </source>
</reference>
<feature type="transmembrane region" description="Helical" evidence="17">
    <location>
        <begin position="131"/>
        <end position="152"/>
    </location>
</feature>
<evidence type="ECO:0000256" key="5">
    <source>
        <dbReference type="ARBA" id="ARBA00012452"/>
    </source>
</evidence>
<dbReference type="PANTHER" id="PTHR10689">
    <property type="entry name" value="MICROSOMAL GLUTATHIONE S-TRANSFERASE 1"/>
    <property type="match status" value="1"/>
</dbReference>
<sequence length="162" mass="17492">MIAADFGFKTAILCTLVLYVKYVFTTLVGARKNQLAGLRAPEDTPDQKQNFGLVVDHPEEDLQKARVEAARWSRIVANDLENLPFGLIVVWASILVGGDSGVVGISMIVFTAARLSHTLFYALALRPGRSIAYLIGVASIIVMVSSGIHGAFKDTTFTIALP</sequence>
<dbReference type="GO" id="GO:0004364">
    <property type="term" value="F:glutathione transferase activity"/>
    <property type="evidence" value="ECO:0007669"/>
    <property type="project" value="UniProtKB-EC"/>
</dbReference>
<evidence type="ECO:0000256" key="8">
    <source>
        <dbReference type="ARBA" id="ARBA00022787"/>
    </source>
</evidence>
<dbReference type="OrthoDB" id="193139at2759"/>
<evidence type="ECO:0000256" key="12">
    <source>
        <dbReference type="ARBA" id="ARBA00023128"/>
    </source>
</evidence>
<dbReference type="SUPFAM" id="SSF161084">
    <property type="entry name" value="MAPEG domain-like"/>
    <property type="match status" value="1"/>
</dbReference>
<keyword evidence="7 17" id="KW-0812">Transmembrane</keyword>
<keyword evidence="10 17" id="KW-1133">Transmembrane helix</keyword>
<evidence type="ECO:0000256" key="3">
    <source>
        <dbReference type="ARBA" id="ARBA00004477"/>
    </source>
</evidence>
<keyword evidence="20" id="KW-1185">Reference proteome</keyword>
<evidence type="ECO:0000256" key="10">
    <source>
        <dbReference type="ARBA" id="ARBA00022989"/>
    </source>
</evidence>
<comment type="subcellular location">
    <subcellularLocation>
        <location evidence="3">Endoplasmic reticulum membrane</location>
        <topology evidence="3">Multi-pass membrane protein</topology>
    </subcellularLocation>
    <subcellularLocation>
        <location evidence="2">Mitochondrion outer membrane</location>
    </subcellularLocation>
</comment>
<evidence type="ECO:0000313" key="19">
    <source>
        <dbReference type="EMBL" id="VFT89243.1"/>
    </source>
</evidence>
<evidence type="ECO:0000313" key="20">
    <source>
        <dbReference type="Proteomes" id="UP000332933"/>
    </source>
</evidence>
<comment type="subunit">
    <text evidence="14">Homotrimer; The trimer binds only one molecule of glutathione.</text>
</comment>
<gene>
    <name evidence="19" type="primary">Aste57867_12392</name>
    <name evidence="18" type="ORF">As57867_012346</name>
    <name evidence="19" type="ORF">ASTE57867_12392</name>
</gene>
<accession>A0A485KW83</accession>
<evidence type="ECO:0000256" key="17">
    <source>
        <dbReference type="SAM" id="Phobius"/>
    </source>
</evidence>
<comment type="function">
    <text evidence="1">Conjugation of reduced glutathione to a wide number of exogenous and endogenous hydrophobic electrophiles.</text>
</comment>
<keyword evidence="13 17" id="KW-0472">Membrane</keyword>
<dbReference type="GO" id="GO:0005789">
    <property type="term" value="C:endoplasmic reticulum membrane"/>
    <property type="evidence" value="ECO:0007669"/>
    <property type="project" value="UniProtKB-SubCell"/>
</dbReference>